<dbReference type="NCBIfam" id="NF040941">
    <property type="entry name" value="GGGWT_bact"/>
    <property type="match status" value="1"/>
</dbReference>
<dbReference type="InterPro" id="IPR014716">
    <property type="entry name" value="Fibrinogen_a/b/g_C_1"/>
</dbReference>
<keyword evidence="2" id="KW-0272">Extracellular matrix</keyword>
<feature type="domain" description="Fibrinogen C-terminal" evidence="8">
    <location>
        <begin position="337"/>
        <end position="399"/>
    </location>
</feature>
<dbReference type="AlphaFoldDB" id="A0A106QBW0"/>
<dbReference type="GO" id="GO:0046872">
    <property type="term" value="F:metal ion binding"/>
    <property type="evidence" value="ECO:0007669"/>
    <property type="project" value="UniProtKB-KW"/>
</dbReference>
<feature type="chain" id="PRO_5007126926" description="Fibrinogen C-terminal domain-containing protein" evidence="7">
    <location>
        <begin position="22"/>
        <end position="603"/>
    </location>
</feature>
<evidence type="ECO:0000256" key="1">
    <source>
        <dbReference type="ARBA" id="ARBA00004498"/>
    </source>
</evidence>
<keyword evidence="5" id="KW-0106">Calcium</keyword>
<dbReference type="PANTHER" id="PTHR16146">
    <property type="entry name" value="INTELECTIN"/>
    <property type="match status" value="1"/>
</dbReference>
<evidence type="ECO:0000259" key="8">
    <source>
        <dbReference type="PROSITE" id="PS51406"/>
    </source>
</evidence>
<feature type="signal peptide" evidence="7">
    <location>
        <begin position="1"/>
        <end position="21"/>
    </location>
</feature>
<proteinExistence type="predicted"/>
<sequence length="603" mass="62730">MATLRKTLLISAMLASMPVQAADYFVVVPVPNRTATAGNILVTLGSYTLPVGVIGRAYPGFDFNQVLQVKGDPNYAPGTVRWSVVGGALPAGLTLSSSGKLSGSPTAAGTSSFQVLAAYKTKAGQQAYQVLVSDVSVGLAAAALPDGIQGAAYAYDLKALLAVTGDPQYSPGAVTWAIRGNLPPGLQLNNDGTITGMPTAGGTSSFEVTASYLGKSGVRTYAVFVADITVSLADAAPPTGVVGQTYPGFDFKPSLSVSGDAAYAGNGANVTWSLASGALPAGLSLDPSTGVVAGKPTAFSTGPVTIKAAYKTASTTHAYTLPVVAVLQQQAAGYRTWSDGTYAASCKDYRNPGGNYRYQGATGDGVYRIQPGSAPLDVYCDQTTDGGGWTLVMKADFNGMRSEVMGKGTAGVCTQLLDGCLTSGTSAFYRGTPVHATIRDYMFLKSPNGVSGLYSDIIILHSPGNYIRGPVGAPGTPLFDLMTDSTEGWAHPANRSADPSDLNKYYFTTVEGPYWSDGNWHGCGWGATGCTPYPYQAGAQVLAAGKAWGNHVYSDVPQYNASTGQYTLAPWSYWDVTPGQDFGSNRVIGKAALEAWRWAIMVR</sequence>
<keyword evidence="4" id="KW-0430">Lectin</keyword>
<gene>
    <name evidence="9" type="ORF">WL29_22465</name>
</gene>
<dbReference type="Pfam" id="PF05345">
    <property type="entry name" value="He_PIG"/>
    <property type="match status" value="3"/>
</dbReference>
<evidence type="ECO:0000313" key="10">
    <source>
        <dbReference type="Proteomes" id="UP000060630"/>
    </source>
</evidence>
<dbReference type="Gene3D" id="2.60.40.10">
    <property type="entry name" value="Immunoglobulins"/>
    <property type="match status" value="3"/>
</dbReference>
<comment type="caution">
    <text evidence="9">The sequence shown here is derived from an EMBL/GenBank/DDBJ whole genome shotgun (WGS) entry which is preliminary data.</text>
</comment>
<dbReference type="InterPro" id="IPR036056">
    <property type="entry name" value="Fibrinogen-like_C"/>
</dbReference>
<keyword evidence="2" id="KW-0964">Secreted</keyword>
<evidence type="ECO:0000256" key="4">
    <source>
        <dbReference type="ARBA" id="ARBA00022734"/>
    </source>
</evidence>
<comment type="subcellular location">
    <subcellularLocation>
        <location evidence="1">Secreted</location>
        <location evidence="1">Extracellular space</location>
        <location evidence="1">Extracellular matrix</location>
    </subcellularLocation>
</comment>
<dbReference type="PANTHER" id="PTHR16146:SF46">
    <property type="entry name" value="INTELECTIN-1A-RELATED"/>
    <property type="match status" value="1"/>
</dbReference>
<organism evidence="9 10">
    <name type="scientific">Burkholderia ubonensis</name>
    <dbReference type="NCBI Taxonomy" id="101571"/>
    <lineage>
        <taxon>Bacteria</taxon>
        <taxon>Pseudomonadati</taxon>
        <taxon>Pseudomonadota</taxon>
        <taxon>Betaproteobacteria</taxon>
        <taxon>Burkholderiales</taxon>
        <taxon>Burkholderiaceae</taxon>
        <taxon>Burkholderia</taxon>
        <taxon>Burkholderia cepacia complex</taxon>
    </lineage>
</organism>
<evidence type="ECO:0000256" key="3">
    <source>
        <dbReference type="ARBA" id="ARBA00022723"/>
    </source>
</evidence>
<evidence type="ECO:0000256" key="6">
    <source>
        <dbReference type="ARBA" id="ARBA00023157"/>
    </source>
</evidence>
<dbReference type="EMBL" id="LPHD01000049">
    <property type="protein sequence ID" value="KWA84130.1"/>
    <property type="molecule type" value="Genomic_DNA"/>
</dbReference>
<evidence type="ECO:0000256" key="7">
    <source>
        <dbReference type="SAM" id="SignalP"/>
    </source>
</evidence>
<dbReference type="SUPFAM" id="SSF56496">
    <property type="entry name" value="Fibrinogen C-terminal domain-like"/>
    <property type="match status" value="1"/>
</dbReference>
<evidence type="ECO:0000256" key="2">
    <source>
        <dbReference type="ARBA" id="ARBA00022530"/>
    </source>
</evidence>
<keyword evidence="7" id="KW-0732">Signal</keyword>
<dbReference type="Gene3D" id="3.90.215.10">
    <property type="entry name" value="Gamma Fibrinogen, chain A, domain 1"/>
    <property type="match status" value="1"/>
</dbReference>
<dbReference type="GO" id="GO:0070492">
    <property type="term" value="F:oligosaccharide binding"/>
    <property type="evidence" value="ECO:0007669"/>
    <property type="project" value="TreeGrafter"/>
</dbReference>
<dbReference type="Pfam" id="PF00147">
    <property type="entry name" value="Fibrinogen_C"/>
    <property type="match status" value="1"/>
</dbReference>
<dbReference type="InterPro" id="IPR013783">
    <property type="entry name" value="Ig-like_fold"/>
</dbReference>
<dbReference type="RefSeq" id="WP_060192527.1">
    <property type="nucleotide sequence ID" value="NZ_LPHD01000049.1"/>
</dbReference>
<reference evidence="9 10" key="1">
    <citation type="submission" date="2015-11" db="EMBL/GenBank/DDBJ databases">
        <title>Expanding the genomic diversity of Burkholderia species for the development of highly accurate diagnostics.</title>
        <authorList>
            <person name="Sahl J."/>
            <person name="Keim P."/>
            <person name="Wagner D."/>
        </authorList>
    </citation>
    <scope>NUCLEOTIDE SEQUENCE [LARGE SCALE GENOMIC DNA]</scope>
    <source>
        <strain evidence="9 10">MSMB2087WGS</strain>
    </source>
</reference>
<keyword evidence="6" id="KW-1015">Disulfide bond</keyword>
<protein>
    <recommendedName>
        <fullName evidence="8">Fibrinogen C-terminal domain-containing protein</fullName>
    </recommendedName>
</protein>
<dbReference type="GO" id="GO:0005615">
    <property type="term" value="C:extracellular space"/>
    <property type="evidence" value="ECO:0007669"/>
    <property type="project" value="TreeGrafter"/>
</dbReference>
<name>A0A106QBW0_9BURK</name>
<evidence type="ECO:0000256" key="5">
    <source>
        <dbReference type="ARBA" id="ARBA00022837"/>
    </source>
</evidence>
<evidence type="ECO:0000313" key="9">
    <source>
        <dbReference type="EMBL" id="KWA84130.1"/>
    </source>
</evidence>
<accession>A0A106QBW0</accession>
<dbReference type="InterPro" id="IPR002181">
    <property type="entry name" value="Fibrinogen_a/b/g_C_dom"/>
</dbReference>
<dbReference type="Proteomes" id="UP000060630">
    <property type="component" value="Unassembled WGS sequence"/>
</dbReference>
<keyword evidence="3" id="KW-0479">Metal-binding</keyword>
<dbReference type="PROSITE" id="PS51406">
    <property type="entry name" value="FIBRINOGEN_C_2"/>
    <property type="match status" value="1"/>
</dbReference>